<dbReference type="PANTHER" id="PTHR30290:SF79">
    <property type="entry name" value="DIPEPTIDE-BINDING PROTEIN DPPE"/>
    <property type="match status" value="1"/>
</dbReference>
<dbReference type="SUPFAM" id="SSF53850">
    <property type="entry name" value="Periplasmic binding protein-like II"/>
    <property type="match status" value="1"/>
</dbReference>
<dbReference type="AlphaFoldDB" id="A0A4R2K907"/>
<dbReference type="InterPro" id="IPR039424">
    <property type="entry name" value="SBP_5"/>
</dbReference>
<dbReference type="FunFam" id="3.10.105.10:FF:000001">
    <property type="entry name" value="Oligopeptide ABC transporter, oligopeptide-binding protein"/>
    <property type="match status" value="1"/>
</dbReference>
<accession>A0A4R2K907</accession>
<comment type="similarity">
    <text evidence="2">Belongs to the bacterial solute-binding protein 5 family.</text>
</comment>
<evidence type="ECO:0000313" key="8">
    <source>
        <dbReference type="EMBL" id="TCO69861.1"/>
    </source>
</evidence>
<keyword evidence="3" id="KW-0813">Transport</keyword>
<dbReference type="EMBL" id="SLWV01000029">
    <property type="protein sequence ID" value="TCO69861.1"/>
    <property type="molecule type" value="Genomic_DNA"/>
</dbReference>
<evidence type="ECO:0000259" key="7">
    <source>
        <dbReference type="Pfam" id="PF00496"/>
    </source>
</evidence>
<evidence type="ECO:0000256" key="1">
    <source>
        <dbReference type="ARBA" id="ARBA00004196"/>
    </source>
</evidence>
<evidence type="ECO:0000313" key="9">
    <source>
        <dbReference type="Proteomes" id="UP000294919"/>
    </source>
</evidence>
<dbReference type="RefSeq" id="WP_207669709.1">
    <property type="nucleotide sequence ID" value="NZ_SLWV01000029.1"/>
</dbReference>
<evidence type="ECO:0000256" key="2">
    <source>
        <dbReference type="ARBA" id="ARBA00005695"/>
    </source>
</evidence>
<proteinExistence type="inferred from homology"/>
<dbReference type="PANTHER" id="PTHR30290">
    <property type="entry name" value="PERIPLASMIC BINDING COMPONENT OF ABC TRANSPORTER"/>
    <property type="match status" value="1"/>
</dbReference>
<sequence length="552" mass="62450">MVRRSLTLILVMMLMITTVTGCGGNNQTEPQENQSEQATREETKEGSVLIWNLRTEPKTIDPQLNSAADGGHVINNTFEGLMREIDGKLQPAIAESCDVSEDGLTYTFHLRDAKWSDGKPVTAQDFEYAWKRALDPNLVPEPAEYAFQLFYIKGAQDAYEGKGALEDVAITAKDDKTLEVTLNAPTPYFLALTGFYTYMPVRADVVEKDPENWARNPEKAISNGPFKVTAYAMGDRIVLERNENYWNADKVKIDKIEALMIVEESTALTAYEADELDVIDQLPVQEIPRLKAEDPTFAIWPQVGTYYYIFNVNKKPVDDIRVRRALTLAIDRKAICEKIAKGGQLPATGFTPPGLLDADGNEFQKVAGDYYIDPNGAKIEEAKKLLAEAGYPDGKGFPEITVIYNTQEANKAIAEAVQEMWKQNLGIHVKLQNQEWAVCQDARHHGNFTIARAGWLGDYADPMTMLDLWLSYSGNNDCQWNNKEYDEFIEGSKLLTGKERFGLLYKAQDVMMETNIVMPIYYYTRPLMVKERVKDWQRTKMGHWFFGQASIE</sequence>
<feature type="domain" description="Solute-binding protein family 5" evidence="7">
    <location>
        <begin position="88"/>
        <end position="476"/>
    </location>
</feature>
<gene>
    <name evidence="8" type="ORF">EV214_12940</name>
</gene>
<dbReference type="Proteomes" id="UP000294919">
    <property type="component" value="Unassembled WGS sequence"/>
</dbReference>
<evidence type="ECO:0000256" key="5">
    <source>
        <dbReference type="SAM" id="MobiDB-lite"/>
    </source>
</evidence>
<organism evidence="8 9">
    <name type="scientific">Marinisporobacter balticus</name>
    <dbReference type="NCBI Taxonomy" id="2018667"/>
    <lineage>
        <taxon>Bacteria</taxon>
        <taxon>Bacillati</taxon>
        <taxon>Bacillota</taxon>
        <taxon>Clostridia</taxon>
        <taxon>Peptostreptococcales</taxon>
        <taxon>Thermotaleaceae</taxon>
        <taxon>Marinisporobacter</taxon>
    </lineage>
</organism>
<feature type="chain" id="PRO_5020850963" evidence="6">
    <location>
        <begin position="22"/>
        <end position="552"/>
    </location>
</feature>
<keyword evidence="4 6" id="KW-0732">Signal</keyword>
<dbReference type="CDD" id="cd08504">
    <property type="entry name" value="PBP2_OppA"/>
    <property type="match status" value="1"/>
</dbReference>
<protein>
    <submittedName>
        <fullName evidence="8">Oligopeptide transport system substrate-binding protein</fullName>
    </submittedName>
</protein>
<comment type="caution">
    <text evidence="8">The sequence shown here is derived from an EMBL/GenBank/DDBJ whole genome shotgun (WGS) entry which is preliminary data.</text>
</comment>
<reference evidence="8 9" key="1">
    <citation type="submission" date="2019-03" db="EMBL/GenBank/DDBJ databases">
        <title>Genomic Encyclopedia of Type Strains, Phase IV (KMG-IV): sequencing the most valuable type-strain genomes for metagenomic binning, comparative biology and taxonomic classification.</title>
        <authorList>
            <person name="Goeker M."/>
        </authorList>
    </citation>
    <scope>NUCLEOTIDE SEQUENCE [LARGE SCALE GENOMIC DNA]</scope>
    <source>
        <strain evidence="8 9">DSM 102940</strain>
    </source>
</reference>
<name>A0A4R2K907_9FIRM</name>
<comment type="subcellular location">
    <subcellularLocation>
        <location evidence="1">Cell envelope</location>
    </subcellularLocation>
</comment>
<dbReference type="GO" id="GO:0043190">
    <property type="term" value="C:ATP-binding cassette (ABC) transporter complex"/>
    <property type="evidence" value="ECO:0007669"/>
    <property type="project" value="InterPro"/>
</dbReference>
<feature type="compositionally biased region" description="Polar residues" evidence="5">
    <location>
        <begin position="25"/>
        <end position="37"/>
    </location>
</feature>
<dbReference type="PIRSF" id="PIRSF002741">
    <property type="entry name" value="MppA"/>
    <property type="match status" value="1"/>
</dbReference>
<keyword evidence="9" id="KW-1185">Reference proteome</keyword>
<dbReference type="GO" id="GO:1904680">
    <property type="term" value="F:peptide transmembrane transporter activity"/>
    <property type="evidence" value="ECO:0007669"/>
    <property type="project" value="TreeGrafter"/>
</dbReference>
<evidence type="ECO:0000256" key="3">
    <source>
        <dbReference type="ARBA" id="ARBA00022448"/>
    </source>
</evidence>
<dbReference type="InterPro" id="IPR000914">
    <property type="entry name" value="SBP_5_dom"/>
</dbReference>
<dbReference type="GO" id="GO:0015833">
    <property type="term" value="P:peptide transport"/>
    <property type="evidence" value="ECO:0007669"/>
    <property type="project" value="TreeGrafter"/>
</dbReference>
<dbReference type="Gene3D" id="3.40.190.10">
    <property type="entry name" value="Periplasmic binding protein-like II"/>
    <property type="match status" value="1"/>
</dbReference>
<dbReference type="Gene3D" id="3.90.76.10">
    <property type="entry name" value="Dipeptide-binding Protein, Domain 1"/>
    <property type="match status" value="1"/>
</dbReference>
<dbReference type="InterPro" id="IPR030678">
    <property type="entry name" value="Peptide/Ni-bd"/>
</dbReference>
<dbReference type="GO" id="GO:0030288">
    <property type="term" value="C:outer membrane-bounded periplasmic space"/>
    <property type="evidence" value="ECO:0007669"/>
    <property type="project" value="UniProtKB-ARBA"/>
</dbReference>
<dbReference type="PROSITE" id="PS51257">
    <property type="entry name" value="PROKAR_LIPOPROTEIN"/>
    <property type="match status" value="1"/>
</dbReference>
<dbReference type="FunFam" id="3.90.76.10:FF:000001">
    <property type="entry name" value="Oligopeptide ABC transporter substrate-binding protein"/>
    <property type="match status" value="1"/>
</dbReference>
<evidence type="ECO:0000256" key="4">
    <source>
        <dbReference type="ARBA" id="ARBA00022729"/>
    </source>
</evidence>
<dbReference type="Pfam" id="PF00496">
    <property type="entry name" value="SBP_bac_5"/>
    <property type="match status" value="1"/>
</dbReference>
<feature type="region of interest" description="Disordered" evidence="5">
    <location>
        <begin position="22"/>
        <end position="45"/>
    </location>
</feature>
<feature type="signal peptide" evidence="6">
    <location>
        <begin position="1"/>
        <end position="21"/>
    </location>
</feature>
<dbReference type="Gene3D" id="3.10.105.10">
    <property type="entry name" value="Dipeptide-binding Protein, Domain 3"/>
    <property type="match status" value="1"/>
</dbReference>
<evidence type="ECO:0000256" key="6">
    <source>
        <dbReference type="SAM" id="SignalP"/>
    </source>
</evidence>